<gene>
    <name evidence="1" type="ORF">FE697_003885</name>
</gene>
<protein>
    <recommendedName>
        <fullName evidence="3">Nucleotidyl transferase AbiEii/AbiGii toxin family protein</fullName>
    </recommendedName>
</protein>
<dbReference type="OrthoDB" id="5175769at2"/>
<dbReference type="EMBL" id="VDFQ02000001">
    <property type="protein sequence ID" value="KAA1425039.1"/>
    <property type="molecule type" value="Genomic_DNA"/>
</dbReference>
<dbReference type="RefSeq" id="WP_149768213.1">
    <property type="nucleotide sequence ID" value="NZ_VDFQ02000001.1"/>
</dbReference>
<organism evidence="1 2">
    <name type="scientific">Mumia zhuanghuii</name>
    <dbReference type="NCBI Taxonomy" id="2585211"/>
    <lineage>
        <taxon>Bacteria</taxon>
        <taxon>Bacillati</taxon>
        <taxon>Actinomycetota</taxon>
        <taxon>Actinomycetes</taxon>
        <taxon>Propionibacteriales</taxon>
        <taxon>Nocardioidaceae</taxon>
        <taxon>Mumia</taxon>
    </lineage>
</organism>
<dbReference type="Proteomes" id="UP000307768">
    <property type="component" value="Unassembled WGS sequence"/>
</dbReference>
<dbReference type="AlphaFoldDB" id="A0A5Q6S4C2"/>
<sequence length="248" mass="26347">MSIMLPVMSAQQEESWLGLFHLARTVPDGWTLVGGQMVHLHCAERGVEPYRSTPDVDTVLDVRGHPQILMTVTSALAEAEFEPRGLTASGKQHRWVRGAATIDVLIPAFTGQPGRSTGASGYPGLATPGAIYALRRSESVEVTVGDTTGTVRRPTLLGALVIKAAAHSITVDPARERHLDDIALLASMLTARDLRGAALSRGEAKYVREAVPVAQSHLATTMIDGALDGLARLERLTASVETATEPTG</sequence>
<reference evidence="1 2" key="1">
    <citation type="submission" date="2019-09" db="EMBL/GenBank/DDBJ databases">
        <title>Mumia zhuanghuii sp. nov. isolated from the intestinal contents of plateau pika (Ochotona curzoniae) in the Qinghai-Tibet plateau of China.</title>
        <authorList>
            <person name="Tian Z."/>
        </authorList>
    </citation>
    <scope>NUCLEOTIDE SEQUENCE [LARGE SCALE GENOMIC DNA]</scope>
    <source>
        <strain evidence="2">350</strain>
    </source>
</reference>
<proteinExistence type="predicted"/>
<name>A0A5Q6S4C2_9ACTN</name>
<comment type="caution">
    <text evidence="1">The sequence shown here is derived from an EMBL/GenBank/DDBJ whole genome shotgun (WGS) entry which is preliminary data.</text>
</comment>
<evidence type="ECO:0000313" key="2">
    <source>
        <dbReference type="Proteomes" id="UP000307768"/>
    </source>
</evidence>
<accession>A0A5Q6S4C2</accession>
<evidence type="ECO:0000313" key="1">
    <source>
        <dbReference type="EMBL" id="KAA1425039.1"/>
    </source>
</evidence>
<evidence type="ECO:0008006" key="3">
    <source>
        <dbReference type="Google" id="ProtNLM"/>
    </source>
</evidence>